<comment type="caution">
    <text evidence="2">The sequence shown here is derived from an EMBL/GenBank/DDBJ whole genome shotgun (WGS) entry which is preliminary data.</text>
</comment>
<sequence length="197" mass="22198">MIYLWKTYWALVDSASNNFGDYNYIISRLRQECPDKVLRAQSAKSSITSMPRVYIRKGSPDAWLGYHTLALLFTCDGTNFGAVLWMEKKYLMLPQFALAVLTLPHSYADTERLFSKNNLTKTKIRNKHATKIVKGALLSAQCVKNQSNECCYGFKPTEKMISRMTSAVLYPKTDGGASASASDLQQHQADDMEDNSD</sequence>
<proteinExistence type="predicted"/>
<reference evidence="2" key="1">
    <citation type="submission" date="2022-03" db="EMBL/GenBank/DDBJ databases">
        <authorList>
            <person name="Tunstrom K."/>
        </authorList>
    </citation>
    <scope>NUCLEOTIDE SEQUENCE</scope>
</reference>
<accession>A0AAU9UYP1</accession>
<dbReference type="AlphaFoldDB" id="A0AAU9UYP1"/>
<evidence type="ECO:0000313" key="3">
    <source>
        <dbReference type="Proteomes" id="UP001153954"/>
    </source>
</evidence>
<evidence type="ECO:0008006" key="4">
    <source>
        <dbReference type="Google" id="ProtNLM"/>
    </source>
</evidence>
<evidence type="ECO:0000313" key="2">
    <source>
        <dbReference type="EMBL" id="CAH2102699.1"/>
    </source>
</evidence>
<keyword evidence="3" id="KW-1185">Reference proteome</keyword>
<name>A0AAU9UYP1_EUPED</name>
<evidence type="ECO:0000256" key="1">
    <source>
        <dbReference type="SAM" id="MobiDB-lite"/>
    </source>
</evidence>
<organism evidence="2 3">
    <name type="scientific">Euphydryas editha</name>
    <name type="common">Edith's checkerspot</name>
    <dbReference type="NCBI Taxonomy" id="104508"/>
    <lineage>
        <taxon>Eukaryota</taxon>
        <taxon>Metazoa</taxon>
        <taxon>Ecdysozoa</taxon>
        <taxon>Arthropoda</taxon>
        <taxon>Hexapoda</taxon>
        <taxon>Insecta</taxon>
        <taxon>Pterygota</taxon>
        <taxon>Neoptera</taxon>
        <taxon>Endopterygota</taxon>
        <taxon>Lepidoptera</taxon>
        <taxon>Glossata</taxon>
        <taxon>Ditrysia</taxon>
        <taxon>Papilionoidea</taxon>
        <taxon>Nymphalidae</taxon>
        <taxon>Nymphalinae</taxon>
        <taxon>Euphydryas</taxon>
    </lineage>
</organism>
<gene>
    <name evidence="2" type="ORF">EEDITHA_LOCUS17288</name>
</gene>
<protein>
    <recommendedName>
        <fullName evidence="4">HAT C-terminal dimerisation domain-containing protein</fullName>
    </recommendedName>
</protein>
<dbReference type="EMBL" id="CAKOGL010000025">
    <property type="protein sequence ID" value="CAH2102699.1"/>
    <property type="molecule type" value="Genomic_DNA"/>
</dbReference>
<dbReference type="Proteomes" id="UP001153954">
    <property type="component" value="Unassembled WGS sequence"/>
</dbReference>
<feature type="region of interest" description="Disordered" evidence="1">
    <location>
        <begin position="174"/>
        <end position="197"/>
    </location>
</feature>